<dbReference type="AlphaFoldDB" id="A0A8J2U5V2"/>
<dbReference type="RefSeq" id="WP_188708216.1">
    <property type="nucleotide sequence ID" value="NZ_BMDX01000011.1"/>
</dbReference>
<evidence type="ECO:0000256" key="1">
    <source>
        <dbReference type="ARBA" id="ARBA00004328"/>
    </source>
</evidence>
<proteinExistence type="predicted"/>
<dbReference type="InterPro" id="IPR024455">
    <property type="entry name" value="Phage_capsid"/>
</dbReference>
<evidence type="ECO:0008006" key="10">
    <source>
        <dbReference type="Google" id="ProtNLM"/>
    </source>
</evidence>
<feature type="compositionally biased region" description="Low complexity" evidence="5">
    <location>
        <begin position="205"/>
        <end position="224"/>
    </location>
</feature>
<evidence type="ECO:0000256" key="2">
    <source>
        <dbReference type="ARBA" id="ARBA00022612"/>
    </source>
</evidence>
<reference evidence="9" key="1">
    <citation type="journal article" date="2019" name="Int. J. Syst. Evol. Microbiol.">
        <title>The Global Catalogue of Microorganisms (GCM) 10K type strain sequencing project: providing services to taxonomists for standard genome sequencing and annotation.</title>
        <authorList>
            <consortium name="The Broad Institute Genomics Platform"/>
            <consortium name="The Broad Institute Genome Sequencing Center for Infectious Disease"/>
            <person name="Wu L."/>
            <person name="Ma J."/>
        </authorList>
    </citation>
    <scope>NUCLEOTIDE SEQUENCE [LARGE SCALE GENOMIC DNA]</scope>
    <source>
        <strain evidence="9">CGMCC 1.10130</strain>
    </source>
</reference>
<evidence type="ECO:0000259" key="6">
    <source>
        <dbReference type="Pfam" id="PF04586"/>
    </source>
</evidence>
<protein>
    <recommendedName>
        <fullName evidence="10">Phage major capsid protein</fullName>
    </recommendedName>
</protein>
<name>A0A8J2U5V2_9GAMM</name>
<keyword evidence="2" id="KW-1188">Viral release from host cell</keyword>
<organism evidence="8 9">
    <name type="scientific">Neiella marina</name>
    <dbReference type="NCBI Taxonomy" id="508461"/>
    <lineage>
        <taxon>Bacteria</taxon>
        <taxon>Pseudomonadati</taxon>
        <taxon>Pseudomonadota</taxon>
        <taxon>Gammaproteobacteria</taxon>
        <taxon>Alteromonadales</taxon>
        <taxon>Echinimonadaceae</taxon>
        <taxon>Neiella</taxon>
    </lineage>
</organism>
<dbReference type="InterPro" id="IPR054612">
    <property type="entry name" value="Phage_capsid-like_C"/>
</dbReference>
<feature type="domain" description="Phage capsid-like C-terminal" evidence="7">
    <location>
        <begin position="363"/>
        <end position="624"/>
    </location>
</feature>
<dbReference type="SUPFAM" id="SSF56563">
    <property type="entry name" value="Major capsid protein gp5"/>
    <property type="match status" value="1"/>
</dbReference>
<dbReference type="Proteomes" id="UP000619743">
    <property type="component" value="Unassembled WGS sequence"/>
</dbReference>
<sequence length="626" mass="68391">MELNQITRDMLVGGQCPIAYRFAEVEKDSIDVEQRTVTISFSSEYEVERWGWFETLGHTPEEVDLSRIEQNGPFLCDHNWTDQRGVITKAWIENGRGHAEIKLSRNPMGEQLLIDMQDSIRTNISVGYRILEATLTKKEGDNEHYRITKWQPLEISSVSVPADPTVGVGRSDKTQNTVQIRKAKVMENETPEVETPAEVEVRTAPAAPEVRSPAEPAAPAAAAPQIGEAQRIAETGKQYGAEALANDHIRQGKSYEDFNAALLRTLQEKRNSPAAETSMFDEGVEHKDLQRYSVINLFRAVATGNWKKAGLERELSNSIAERAGKDPDGAYISPEALGFGIRQQLQRQLVMRQQAAGSVGKGAELVATELHSELFIEALRAKALLGGLGARYMSGLVGNVDIPKQNGSATFYWVDEDGAATDSDLTFSTVQLSPHTVATAVPMTRRMMMQSTPDIEALVREDIMLGLALSLDSAGLKGTGAANQPLGIINTSGIGAVDLTGGINWAKTVEFETDVAEANADVNTMAYLMRPSMRGTLKTTEKATGTAKFIWDESNRVNGYNAAVTTQMNAGSMLFGDFSQLMFGMWGALDVVPDRATKVATGGLVMRLFQDVDVALRHPQAFSYGI</sequence>
<evidence type="ECO:0000313" key="8">
    <source>
        <dbReference type="EMBL" id="GGA80749.1"/>
    </source>
</evidence>
<dbReference type="NCBIfam" id="TIGR01554">
    <property type="entry name" value="major_cap_HK97"/>
    <property type="match status" value="1"/>
</dbReference>
<evidence type="ECO:0000256" key="3">
    <source>
        <dbReference type="ARBA" id="ARBA00022670"/>
    </source>
</evidence>
<feature type="domain" description="Prohead serine protease" evidence="6">
    <location>
        <begin position="71"/>
        <end position="169"/>
    </location>
</feature>
<keyword evidence="4" id="KW-0378">Hydrolase</keyword>
<dbReference type="InterPro" id="IPR054613">
    <property type="entry name" value="Peptidase_S78_dom"/>
</dbReference>
<dbReference type="Gene3D" id="3.30.2400.10">
    <property type="entry name" value="Major capsid protein gp5"/>
    <property type="match status" value="1"/>
</dbReference>
<evidence type="ECO:0000256" key="5">
    <source>
        <dbReference type="SAM" id="MobiDB-lite"/>
    </source>
</evidence>
<evidence type="ECO:0000256" key="4">
    <source>
        <dbReference type="ARBA" id="ARBA00022801"/>
    </source>
</evidence>
<keyword evidence="3" id="KW-0645">Protease</keyword>
<keyword evidence="9" id="KW-1185">Reference proteome</keyword>
<dbReference type="EMBL" id="BMDX01000011">
    <property type="protein sequence ID" value="GGA80749.1"/>
    <property type="molecule type" value="Genomic_DNA"/>
</dbReference>
<dbReference type="GO" id="GO:0008233">
    <property type="term" value="F:peptidase activity"/>
    <property type="evidence" value="ECO:0007669"/>
    <property type="project" value="UniProtKB-KW"/>
</dbReference>
<dbReference type="Pfam" id="PF04586">
    <property type="entry name" value="Peptidase_S78"/>
    <property type="match status" value="1"/>
</dbReference>
<dbReference type="Pfam" id="PF05065">
    <property type="entry name" value="Phage_capsid"/>
    <property type="match status" value="1"/>
</dbReference>
<gene>
    <name evidence="8" type="ORF">GCM10011369_23380</name>
</gene>
<feature type="region of interest" description="Disordered" evidence="5">
    <location>
        <begin position="205"/>
        <end position="225"/>
    </location>
</feature>
<dbReference type="GO" id="GO:0006508">
    <property type="term" value="P:proteolysis"/>
    <property type="evidence" value="ECO:0007669"/>
    <property type="project" value="UniProtKB-KW"/>
</dbReference>
<accession>A0A8J2U5V2</accession>
<evidence type="ECO:0000313" key="9">
    <source>
        <dbReference type="Proteomes" id="UP000619743"/>
    </source>
</evidence>
<comment type="subcellular location">
    <subcellularLocation>
        <location evidence="1">Virion</location>
    </subcellularLocation>
</comment>
<comment type="caution">
    <text evidence="8">The sequence shown here is derived from an EMBL/GenBank/DDBJ whole genome shotgun (WGS) entry which is preliminary data.</text>
</comment>
<evidence type="ECO:0000259" key="7">
    <source>
        <dbReference type="Pfam" id="PF05065"/>
    </source>
</evidence>